<gene>
    <name evidence="7" type="primary">28946678</name>
</gene>
<dbReference type="InterPro" id="IPR002112">
    <property type="entry name" value="Leuzip_Jun"/>
</dbReference>
<dbReference type="GO" id="GO:0005634">
    <property type="term" value="C:nucleus"/>
    <property type="evidence" value="ECO:0007669"/>
    <property type="project" value="UniProtKB-SubCell"/>
</dbReference>
<dbReference type="InterPro" id="IPR004827">
    <property type="entry name" value="bZIP"/>
</dbReference>
<feature type="compositionally biased region" description="Basic residues" evidence="6">
    <location>
        <begin position="155"/>
        <end position="164"/>
    </location>
</feature>
<reference evidence="7" key="2">
    <citation type="submission" date="2025-08" db="UniProtKB">
        <authorList>
            <consortium name="EnsemblFungi"/>
        </authorList>
    </citation>
    <scope>IDENTIFICATION</scope>
    <source>
        <strain evidence="7">4287 / CBS 123668 / FGSC 9935 / NRRL 34936</strain>
    </source>
</reference>
<dbReference type="VEuPathDB" id="FungiDB:FOXG_04648"/>
<evidence type="ECO:0000256" key="4">
    <source>
        <dbReference type="ARBA" id="ARBA00023163"/>
    </source>
</evidence>
<dbReference type="AlphaFoldDB" id="A0A0D2XL24"/>
<sequence>MAFTDVAEDADYLRTPSFFGYNELGVEQPCFEHARQDIPGGLLPWDWVASSSGFVTTNSTGFQGSDLSTPDFSQPRNTEIPNSLLNQTSLGSMQPSFASYTVQQSSEFVYPIQETPMAENITPNFIQSYNSQGKLDSFKQSDLNRARSALESNKKAARGRRPIHRQPLCDTKSPRERETQLKNAGYRWPLSAPERNRHAAAKCRARKQNQENALATEVEILEGRHQQLSSCYNDLIEQVYHLKSEILRHSDCNCALIQQYIRSEAPKSVDVPMMKTSSSNDTATTIPWGDALGGNDNSQGGLMELNSLTRGYTMFSGVSWL</sequence>
<dbReference type="CDD" id="cd14687">
    <property type="entry name" value="bZIP_ATF2"/>
    <property type="match status" value="1"/>
</dbReference>
<dbReference type="GO" id="GO:0003700">
    <property type="term" value="F:DNA-binding transcription factor activity"/>
    <property type="evidence" value="ECO:0007669"/>
    <property type="project" value="InterPro"/>
</dbReference>
<dbReference type="EnsemblFungi" id="FOXG_04648T0">
    <property type="protein sequence ID" value="FOXG_04648P0"/>
    <property type="gene ID" value="FOXG_04648"/>
</dbReference>
<dbReference type="InterPro" id="IPR051027">
    <property type="entry name" value="bZIP_transcription_factors"/>
</dbReference>
<evidence type="ECO:0000256" key="6">
    <source>
        <dbReference type="SAM" id="MobiDB-lite"/>
    </source>
</evidence>
<protein>
    <submittedName>
        <fullName evidence="7">Uncharacterized protein</fullName>
    </submittedName>
</protein>
<keyword evidence="3" id="KW-0238">DNA-binding</keyword>
<keyword evidence="2" id="KW-0805">Transcription regulation</keyword>
<evidence type="ECO:0000256" key="1">
    <source>
        <dbReference type="ARBA" id="ARBA00004123"/>
    </source>
</evidence>
<evidence type="ECO:0000313" key="8">
    <source>
        <dbReference type="Proteomes" id="UP000002489"/>
    </source>
</evidence>
<keyword evidence="5" id="KW-0539">Nucleus</keyword>
<reference evidence="8" key="1">
    <citation type="journal article" date="2012" name="Mol. Plant Microbe Interact.">
        <title>A highly conserved effector in Fusarium oxysporum is required for full virulence on Arabidopsis.</title>
        <authorList>
            <person name="Thatcher L.F."/>
            <person name="Gardiner D.M."/>
            <person name="Kazan K."/>
            <person name="Manners J."/>
        </authorList>
    </citation>
    <scope>NUCLEOTIDE SEQUENCE [LARGE SCALE GENOMIC DNA]</scope>
    <source>
        <strain evidence="8">Fo5176</strain>
    </source>
</reference>
<accession>A0A0D2XL24</accession>
<proteinExistence type="predicted"/>
<evidence type="ECO:0000256" key="2">
    <source>
        <dbReference type="ARBA" id="ARBA00023015"/>
    </source>
</evidence>
<comment type="subcellular location">
    <subcellularLocation>
        <location evidence="1">Nucleus</location>
    </subcellularLocation>
</comment>
<dbReference type="Pfam" id="PF00170">
    <property type="entry name" value="bZIP_1"/>
    <property type="match status" value="1"/>
</dbReference>
<evidence type="ECO:0000256" key="3">
    <source>
        <dbReference type="ARBA" id="ARBA00023125"/>
    </source>
</evidence>
<dbReference type="PROSITE" id="PS50217">
    <property type="entry name" value="BZIP"/>
    <property type="match status" value="1"/>
</dbReference>
<dbReference type="Proteomes" id="UP000002489">
    <property type="component" value="Unassembled WGS sequence"/>
</dbReference>
<dbReference type="InterPro" id="IPR046347">
    <property type="entry name" value="bZIP_sf"/>
</dbReference>
<evidence type="ECO:0000313" key="7">
    <source>
        <dbReference type="EnsemblFungi" id="FOXG_04648P0"/>
    </source>
</evidence>
<dbReference type="SUPFAM" id="SSF57959">
    <property type="entry name" value="Leucine zipper domain"/>
    <property type="match status" value="1"/>
</dbReference>
<evidence type="ECO:0000256" key="5">
    <source>
        <dbReference type="ARBA" id="ARBA00023242"/>
    </source>
</evidence>
<name>A0A0D2XL24_FUSOF</name>
<dbReference type="Gene3D" id="1.20.5.170">
    <property type="match status" value="1"/>
</dbReference>
<keyword evidence="4" id="KW-0804">Transcription</keyword>
<dbReference type="GO" id="GO:0003677">
    <property type="term" value="F:DNA binding"/>
    <property type="evidence" value="ECO:0007669"/>
    <property type="project" value="UniProtKB-KW"/>
</dbReference>
<dbReference type="SMART" id="SM00338">
    <property type="entry name" value="BRLZ"/>
    <property type="match status" value="1"/>
</dbReference>
<dbReference type="PANTHER" id="PTHR19304">
    <property type="entry name" value="CYCLIC-AMP RESPONSE ELEMENT BINDING PROTEIN"/>
    <property type="match status" value="1"/>
</dbReference>
<organism evidence="7 8">
    <name type="scientific">Fusarium oxysporum (strain Fo5176)</name>
    <name type="common">Fusarium vascular wilt</name>
    <dbReference type="NCBI Taxonomy" id="660025"/>
    <lineage>
        <taxon>Eukaryota</taxon>
        <taxon>Fungi</taxon>
        <taxon>Dikarya</taxon>
        <taxon>Ascomycota</taxon>
        <taxon>Pezizomycotina</taxon>
        <taxon>Sordariomycetes</taxon>
        <taxon>Hypocreomycetidae</taxon>
        <taxon>Hypocreales</taxon>
        <taxon>Nectriaceae</taxon>
        <taxon>Fusarium</taxon>
        <taxon>Fusarium oxysporum species complex</taxon>
    </lineage>
</organism>
<feature type="region of interest" description="Disordered" evidence="6">
    <location>
        <begin position="149"/>
        <end position="181"/>
    </location>
</feature>
<dbReference type="PRINTS" id="PR00043">
    <property type="entry name" value="LEUZIPPRJUN"/>
</dbReference>